<evidence type="ECO:0000313" key="2">
    <source>
        <dbReference type="EMBL" id="GIZ49966.1"/>
    </source>
</evidence>
<evidence type="ECO:0000313" key="3">
    <source>
        <dbReference type="Proteomes" id="UP000825890"/>
    </source>
</evidence>
<comment type="caution">
    <text evidence="2">The sequence shown here is derived from an EMBL/GenBank/DDBJ whole genome shotgun (WGS) entry which is preliminary data.</text>
</comment>
<dbReference type="Proteomes" id="UP000825890">
    <property type="component" value="Unassembled WGS sequence"/>
</dbReference>
<dbReference type="OrthoDB" id="3797656at2759"/>
<dbReference type="RefSeq" id="XP_044664453.1">
    <property type="nucleotide sequence ID" value="XM_044808518.1"/>
</dbReference>
<gene>
    <name evidence="2" type="ORF">CKM354_001298200</name>
</gene>
<organism evidence="2 3">
    <name type="scientific">Cercospora kikuchii</name>
    <dbReference type="NCBI Taxonomy" id="84275"/>
    <lineage>
        <taxon>Eukaryota</taxon>
        <taxon>Fungi</taxon>
        <taxon>Dikarya</taxon>
        <taxon>Ascomycota</taxon>
        <taxon>Pezizomycotina</taxon>
        <taxon>Dothideomycetes</taxon>
        <taxon>Dothideomycetidae</taxon>
        <taxon>Mycosphaerellales</taxon>
        <taxon>Mycosphaerellaceae</taxon>
        <taxon>Cercospora</taxon>
    </lineage>
</organism>
<name>A0A9P3FN04_9PEZI</name>
<feature type="domain" description="DUF7580" evidence="1">
    <location>
        <begin position="168"/>
        <end position="495"/>
    </location>
</feature>
<protein>
    <recommendedName>
        <fullName evidence="1">DUF7580 domain-containing protein</fullName>
    </recommendedName>
</protein>
<evidence type="ECO:0000259" key="1">
    <source>
        <dbReference type="Pfam" id="PF24476"/>
    </source>
</evidence>
<reference evidence="2 3" key="1">
    <citation type="submission" date="2021-01" db="EMBL/GenBank/DDBJ databases">
        <title>Cercospora kikuchii MAFF 305040 whole genome shotgun sequence.</title>
        <authorList>
            <person name="Kashiwa T."/>
            <person name="Suzuki T."/>
        </authorList>
    </citation>
    <scope>NUCLEOTIDE SEQUENCE [LARGE SCALE GENOMIC DNA]</scope>
    <source>
        <strain evidence="2 3">MAFF 305040</strain>
    </source>
</reference>
<proteinExistence type="predicted"/>
<dbReference type="EMBL" id="BOLY01000009">
    <property type="protein sequence ID" value="GIZ49966.1"/>
    <property type="molecule type" value="Genomic_DNA"/>
</dbReference>
<keyword evidence="3" id="KW-1185">Reference proteome</keyword>
<dbReference type="AlphaFoldDB" id="A0A9P3FN04"/>
<dbReference type="InterPro" id="IPR056002">
    <property type="entry name" value="DUF7580"/>
</dbReference>
<dbReference type="Pfam" id="PF24476">
    <property type="entry name" value="DUF7580"/>
    <property type="match status" value="1"/>
</dbReference>
<dbReference type="GeneID" id="68298557"/>
<accession>A0A9P3FN04</accession>
<sequence>MDNEPLFSLVEDVINVLYVAALSLNNEYQRVARHRKANKVLGRLICELYILNSNLSEFHTNGRALSKHLQGLAQCLLQLCAWRHHKPDRISSLKDVVEQGNQKAVKYALISFVDASSDAQAALFAKLEGSLNFAASDASAREEVKLHDSLLQESKFSSSNEYASHVHDTLYNVLWKHLRCRCGPSPWAHRGGLRLTKDAYIESGMVHFETVFSAAQDPCPMTWRAFRFEVPSRTSRAIRIDVGDGGPQYGLTTSDGSRPISAICDVYAYEENNGPVAYRLKADGGSLAVLPDTYVSDQEVAQRPCKNLSELCQSMELSSIDKVTLICILAESALRYYDSSLVKMRSIVERIHFLPEGTDSSESLFRPIRPYITIDRDTFESEQEKEFLDGFGLPHRFPKILALGVVMVQICEGSFDQTNLSYEGRTITNYLLQAKRLLRSEHWPTLDFVNGQVRQAIRKAIQACFDRSLSDYAQGRESTQLRKDFVRENIVLPLRTIAPHLNFVCKGDTAELLPTLPTSTTEHEVNRSNITAQQPFMDDIQLPSSGENKAKQRMHHVVGSHNDGSQNNVAQNDGSYNRQYHAQVMVFGNRHE</sequence>